<evidence type="ECO:0000313" key="3">
    <source>
        <dbReference type="Proteomes" id="UP000419743"/>
    </source>
</evidence>
<dbReference type="Pfam" id="PF04854">
    <property type="entry name" value="DUF624"/>
    <property type="match status" value="1"/>
</dbReference>
<dbReference type="InterPro" id="IPR006938">
    <property type="entry name" value="DUF624"/>
</dbReference>
<feature type="transmembrane region" description="Helical" evidence="1">
    <location>
        <begin position="92"/>
        <end position="119"/>
    </location>
</feature>
<keyword evidence="1" id="KW-0472">Membrane</keyword>
<evidence type="ECO:0000256" key="1">
    <source>
        <dbReference type="SAM" id="Phobius"/>
    </source>
</evidence>
<proteinExistence type="predicted"/>
<dbReference type="EMBL" id="CACRYJ010000059">
    <property type="protein sequence ID" value="VZO39397.1"/>
    <property type="molecule type" value="Genomic_DNA"/>
</dbReference>
<dbReference type="Proteomes" id="UP000419743">
    <property type="component" value="Unassembled WGS sequence"/>
</dbReference>
<name>A0A7M4DPK3_9MICO</name>
<dbReference type="PROSITE" id="PS51257">
    <property type="entry name" value="PROKAR_LIPOPROTEIN"/>
    <property type="match status" value="1"/>
</dbReference>
<evidence type="ECO:0008006" key="4">
    <source>
        <dbReference type="Google" id="ProtNLM"/>
    </source>
</evidence>
<keyword evidence="1" id="KW-1133">Transmembrane helix</keyword>
<feature type="transmembrane region" description="Helical" evidence="1">
    <location>
        <begin position="12"/>
        <end position="35"/>
    </location>
</feature>
<feature type="transmembrane region" description="Helical" evidence="1">
    <location>
        <begin position="162"/>
        <end position="181"/>
    </location>
</feature>
<sequence>MRWCSVGIDLLWLSVLWLLGCATIVGAPAATVALAETVRLIQAGREPVIARTFWNAVREHGGIATRVGWLWLALGSVVVVDLLIVLRLGPEWAAAGSVLGLLLLAFLAASVFLPCVVLARAGHDTRQLLRLGVVVAVVRLGATLQAMLVVSVAAFLAVVSPLLLVLLPALCAHSLVFMWRMRIAPVLGAREVRTVAAVDSRA</sequence>
<organism evidence="2 3">
    <name type="scientific">Occultella aeris</name>
    <dbReference type="NCBI Taxonomy" id="2761496"/>
    <lineage>
        <taxon>Bacteria</taxon>
        <taxon>Bacillati</taxon>
        <taxon>Actinomycetota</taxon>
        <taxon>Actinomycetes</taxon>
        <taxon>Micrococcales</taxon>
        <taxon>Ruaniaceae</taxon>
        <taxon>Occultella</taxon>
    </lineage>
</organism>
<accession>A0A7M4DPK3</accession>
<keyword evidence="1" id="KW-0812">Transmembrane</keyword>
<evidence type="ECO:0000313" key="2">
    <source>
        <dbReference type="EMBL" id="VZO39397.1"/>
    </source>
</evidence>
<reference evidence="2 3" key="1">
    <citation type="submission" date="2019-11" db="EMBL/GenBank/DDBJ databases">
        <authorList>
            <person name="Criscuolo A."/>
        </authorList>
    </citation>
    <scope>NUCLEOTIDE SEQUENCE [LARGE SCALE GENOMIC DNA]</scope>
    <source>
        <strain evidence="2">CIP111667</strain>
    </source>
</reference>
<keyword evidence="3" id="KW-1185">Reference proteome</keyword>
<dbReference type="AlphaFoldDB" id="A0A7M4DPK3"/>
<feature type="transmembrane region" description="Helical" evidence="1">
    <location>
        <begin position="131"/>
        <end position="156"/>
    </location>
</feature>
<comment type="caution">
    <text evidence="2">The sequence shown here is derived from an EMBL/GenBank/DDBJ whole genome shotgun (WGS) entry which is preliminary data.</text>
</comment>
<gene>
    <name evidence="2" type="ORF">HALOF300_04085</name>
</gene>
<protein>
    <recommendedName>
        <fullName evidence="4">DUF624 domain-containing protein</fullName>
    </recommendedName>
</protein>
<feature type="transmembrane region" description="Helical" evidence="1">
    <location>
        <begin position="67"/>
        <end position="86"/>
    </location>
</feature>